<dbReference type="CDD" id="cd01285">
    <property type="entry name" value="nucleoside_deaminase"/>
    <property type="match status" value="1"/>
</dbReference>
<keyword evidence="6" id="KW-0819">tRNA processing</keyword>
<dbReference type="PANTHER" id="PTHR11079">
    <property type="entry name" value="CYTOSINE DEAMINASE FAMILY MEMBER"/>
    <property type="match status" value="1"/>
</dbReference>
<organism evidence="12">
    <name type="scientific">hydrothermal vent metagenome</name>
    <dbReference type="NCBI Taxonomy" id="652676"/>
    <lineage>
        <taxon>unclassified sequences</taxon>
        <taxon>metagenomes</taxon>
        <taxon>ecological metagenomes</taxon>
    </lineage>
</organism>
<dbReference type="InterPro" id="IPR002125">
    <property type="entry name" value="CMP_dCMP_dom"/>
</dbReference>
<reference evidence="12" key="1">
    <citation type="submission" date="2018-06" db="EMBL/GenBank/DDBJ databases">
        <authorList>
            <person name="Zhirakovskaya E."/>
        </authorList>
    </citation>
    <scope>NUCLEOTIDE SEQUENCE</scope>
</reference>
<evidence type="ECO:0000256" key="6">
    <source>
        <dbReference type="ARBA" id="ARBA00022694"/>
    </source>
</evidence>
<dbReference type="InterPro" id="IPR016193">
    <property type="entry name" value="Cytidine_deaminase-like"/>
</dbReference>
<proteinExistence type="inferred from homology"/>
<evidence type="ECO:0000256" key="9">
    <source>
        <dbReference type="ARBA" id="ARBA00022833"/>
    </source>
</evidence>
<dbReference type="PANTHER" id="PTHR11079:SF202">
    <property type="entry name" value="TRNA-SPECIFIC ADENOSINE DEAMINASE"/>
    <property type="match status" value="1"/>
</dbReference>
<evidence type="ECO:0000256" key="10">
    <source>
        <dbReference type="ARBA" id="ARBA00048045"/>
    </source>
</evidence>
<keyword evidence="7" id="KW-0479">Metal-binding</keyword>
<evidence type="ECO:0000256" key="2">
    <source>
        <dbReference type="ARBA" id="ARBA00010669"/>
    </source>
</evidence>
<dbReference type="PROSITE" id="PS51747">
    <property type="entry name" value="CYT_DCMP_DEAMINASES_2"/>
    <property type="match status" value="1"/>
</dbReference>
<dbReference type="HAMAP" id="MF_00972">
    <property type="entry name" value="tRNA_aden_deaminase"/>
    <property type="match status" value="1"/>
</dbReference>
<dbReference type="GO" id="GO:0002100">
    <property type="term" value="P:tRNA wobble adenosine to inosine editing"/>
    <property type="evidence" value="ECO:0007669"/>
    <property type="project" value="InterPro"/>
</dbReference>
<comment type="similarity">
    <text evidence="2">Belongs to the cytidine and deoxycytidylate deaminase family. ADAT2 subfamily.</text>
</comment>
<dbReference type="InterPro" id="IPR058535">
    <property type="entry name" value="MafB19-deam"/>
</dbReference>
<comment type="cofactor">
    <cofactor evidence="1">
        <name>Zn(2+)</name>
        <dbReference type="ChEBI" id="CHEBI:29105"/>
    </cofactor>
</comment>
<dbReference type="Gene3D" id="3.40.140.10">
    <property type="entry name" value="Cytidine Deaminase, domain 2"/>
    <property type="match status" value="1"/>
</dbReference>
<feature type="domain" description="CMP/dCMP-type deaminase" evidence="11">
    <location>
        <begin position="16"/>
        <end position="126"/>
    </location>
</feature>
<dbReference type="EC" id="3.5.4.33" evidence="4"/>
<evidence type="ECO:0000256" key="7">
    <source>
        <dbReference type="ARBA" id="ARBA00022723"/>
    </source>
</evidence>
<evidence type="ECO:0000256" key="4">
    <source>
        <dbReference type="ARBA" id="ARBA00012740"/>
    </source>
</evidence>
<keyword evidence="9" id="KW-0862">Zinc</keyword>
<comment type="subunit">
    <text evidence="3">Homodimer.</text>
</comment>
<comment type="catalytic activity">
    <reaction evidence="10">
        <text>adenosine(34) in tRNA + H2O + H(+) = inosine(34) in tRNA + NH4(+)</text>
        <dbReference type="Rhea" id="RHEA:43168"/>
        <dbReference type="Rhea" id="RHEA-COMP:10373"/>
        <dbReference type="Rhea" id="RHEA-COMP:10374"/>
        <dbReference type="ChEBI" id="CHEBI:15377"/>
        <dbReference type="ChEBI" id="CHEBI:15378"/>
        <dbReference type="ChEBI" id="CHEBI:28938"/>
        <dbReference type="ChEBI" id="CHEBI:74411"/>
        <dbReference type="ChEBI" id="CHEBI:82852"/>
        <dbReference type="EC" id="3.5.4.33"/>
    </reaction>
</comment>
<evidence type="ECO:0000256" key="5">
    <source>
        <dbReference type="ARBA" id="ARBA00019216"/>
    </source>
</evidence>
<gene>
    <name evidence="12" type="ORF">MNBD_IGNAVI01-292</name>
</gene>
<accession>A0A3B1CHK7</accession>
<evidence type="ECO:0000256" key="3">
    <source>
        <dbReference type="ARBA" id="ARBA00011738"/>
    </source>
</evidence>
<dbReference type="AlphaFoldDB" id="A0A3B1CHK7"/>
<keyword evidence="8 12" id="KW-0378">Hydrolase</keyword>
<evidence type="ECO:0000256" key="1">
    <source>
        <dbReference type="ARBA" id="ARBA00001947"/>
    </source>
</evidence>
<dbReference type="PROSITE" id="PS00903">
    <property type="entry name" value="CYT_DCMP_DEAMINASES_1"/>
    <property type="match status" value="1"/>
</dbReference>
<evidence type="ECO:0000256" key="8">
    <source>
        <dbReference type="ARBA" id="ARBA00022801"/>
    </source>
</evidence>
<protein>
    <recommendedName>
        <fullName evidence="5">tRNA-specific adenosine deaminase 2</fullName>
        <ecNumber evidence="4">3.5.4.33</ecNumber>
    </recommendedName>
</protein>
<dbReference type="InterPro" id="IPR016192">
    <property type="entry name" value="APOBEC/CMP_deaminase_Zn-bd"/>
</dbReference>
<evidence type="ECO:0000313" key="12">
    <source>
        <dbReference type="EMBL" id="VAX23444.1"/>
    </source>
</evidence>
<sequence length="168" mass="19352">MREGYRWEYYTLLFNEENYKFMFAALKEAELAFDEDEVPIGAVVVYNNRIIGKGYNQVEKLKDPTAHAEILALTAAANHLKEKVLSECDLYVTVEPCLMCIGAISLAKIHNLYFSTYEPKSGSCGSIYNIPDENKLNHKVNVYTGIYENESKQLMQQYFQKKRKEIQG</sequence>
<dbReference type="GO" id="GO:0052717">
    <property type="term" value="F:tRNA-specific adenosine-34 deaminase activity"/>
    <property type="evidence" value="ECO:0007669"/>
    <property type="project" value="UniProtKB-EC"/>
</dbReference>
<dbReference type="SUPFAM" id="SSF53927">
    <property type="entry name" value="Cytidine deaminase-like"/>
    <property type="match status" value="1"/>
</dbReference>
<dbReference type="EMBL" id="UOGD01000253">
    <property type="protein sequence ID" value="VAX23444.1"/>
    <property type="molecule type" value="Genomic_DNA"/>
</dbReference>
<dbReference type="Pfam" id="PF14437">
    <property type="entry name" value="MafB19-deam"/>
    <property type="match status" value="1"/>
</dbReference>
<name>A0A3B1CHK7_9ZZZZ</name>
<dbReference type="GO" id="GO:0008270">
    <property type="term" value="F:zinc ion binding"/>
    <property type="evidence" value="ECO:0007669"/>
    <property type="project" value="InterPro"/>
</dbReference>
<evidence type="ECO:0000259" key="11">
    <source>
        <dbReference type="PROSITE" id="PS51747"/>
    </source>
</evidence>
<dbReference type="InterPro" id="IPR028883">
    <property type="entry name" value="tRNA_aden_deaminase"/>
</dbReference>